<sequence>MANKWHKYFDEDDAKFCNIIKFHENWCRIHENDLEKLPYNKANDALNKSLRAIANKSPDVEKIRTANLLMMLQASIYFIFMCDLVCNREPTNLSQLLVAFDGLLDRAHLWTRSTLLVVT</sequence>
<reference evidence="1" key="1">
    <citation type="submission" date="2021-06" db="EMBL/GenBank/DDBJ databases">
        <authorList>
            <person name="Kallberg Y."/>
            <person name="Tangrot J."/>
            <person name="Rosling A."/>
        </authorList>
    </citation>
    <scope>NUCLEOTIDE SEQUENCE</scope>
    <source>
        <strain evidence="1">MT106</strain>
    </source>
</reference>
<accession>A0A9N8VS07</accession>
<proteinExistence type="predicted"/>
<dbReference type="OrthoDB" id="2364859at2759"/>
<organism evidence="1 2">
    <name type="scientific">Ambispora gerdemannii</name>
    <dbReference type="NCBI Taxonomy" id="144530"/>
    <lineage>
        <taxon>Eukaryota</taxon>
        <taxon>Fungi</taxon>
        <taxon>Fungi incertae sedis</taxon>
        <taxon>Mucoromycota</taxon>
        <taxon>Glomeromycotina</taxon>
        <taxon>Glomeromycetes</taxon>
        <taxon>Archaeosporales</taxon>
        <taxon>Ambisporaceae</taxon>
        <taxon>Ambispora</taxon>
    </lineage>
</organism>
<dbReference type="Proteomes" id="UP000789831">
    <property type="component" value="Unassembled WGS sequence"/>
</dbReference>
<name>A0A9N8VS07_9GLOM</name>
<protein>
    <submittedName>
        <fullName evidence="1">5834_t:CDS:1</fullName>
    </submittedName>
</protein>
<gene>
    <name evidence="1" type="ORF">AGERDE_LOCUS2094</name>
</gene>
<keyword evidence="2" id="KW-1185">Reference proteome</keyword>
<evidence type="ECO:0000313" key="2">
    <source>
        <dbReference type="Proteomes" id="UP000789831"/>
    </source>
</evidence>
<dbReference type="EMBL" id="CAJVPL010000164">
    <property type="protein sequence ID" value="CAG8457880.1"/>
    <property type="molecule type" value="Genomic_DNA"/>
</dbReference>
<dbReference type="AlphaFoldDB" id="A0A9N8VS07"/>
<comment type="caution">
    <text evidence="1">The sequence shown here is derived from an EMBL/GenBank/DDBJ whole genome shotgun (WGS) entry which is preliminary data.</text>
</comment>
<evidence type="ECO:0000313" key="1">
    <source>
        <dbReference type="EMBL" id="CAG8457880.1"/>
    </source>
</evidence>